<dbReference type="NCBIfam" id="TIGR00128">
    <property type="entry name" value="fabD"/>
    <property type="match status" value="1"/>
</dbReference>
<sequence length="298" mass="32721">MVFFYPGQGSQFIGMGTNLMTYYSVAGSIFEQANDTLGFDLKKLCFQGPESELTDTKNAQPAIITYQYILTKILKEKGYIPTVAAGHSLGEFSALLAAEMLSFEDTLKIVRKRGELMAACDPEQKGSMTAILGLNDQQVVDICQEISKTAYVEPVNFNAPGQIVISGLKEGVQAASEKALELGASKIVPLAVSGAFHSRLMDDAAYNFKEFISNFTIKEGICPVASDVTAEFYITNQAKELLALQIKKPVQWVKIVTMLYDKGYNEGIEVNQSSIIRGLVRKINKDFKIHSIDSILSL</sequence>
<gene>
    <name evidence="9" type="ORF">SAMN02745150_00008</name>
</gene>
<dbReference type="Pfam" id="PF00698">
    <property type="entry name" value="Acyl_transf_1"/>
    <property type="match status" value="1"/>
</dbReference>
<organism evidence="9 10">
    <name type="scientific">Brevinema andersonii</name>
    <dbReference type="NCBI Taxonomy" id="34097"/>
    <lineage>
        <taxon>Bacteria</taxon>
        <taxon>Pseudomonadati</taxon>
        <taxon>Spirochaetota</taxon>
        <taxon>Spirochaetia</taxon>
        <taxon>Brevinematales</taxon>
        <taxon>Brevinemataceae</taxon>
        <taxon>Brevinema</taxon>
    </lineage>
</organism>
<evidence type="ECO:0000256" key="5">
    <source>
        <dbReference type="ARBA" id="ARBA00048462"/>
    </source>
</evidence>
<evidence type="ECO:0000256" key="4">
    <source>
        <dbReference type="ARBA" id="ARBA00023315"/>
    </source>
</evidence>
<keyword evidence="4 6" id="KW-0012">Acyltransferase</keyword>
<keyword evidence="3 6" id="KW-0808">Transferase</keyword>
<comment type="catalytic activity">
    <reaction evidence="5 6">
        <text>holo-[ACP] + malonyl-CoA = malonyl-[ACP] + CoA</text>
        <dbReference type="Rhea" id="RHEA:41792"/>
        <dbReference type="Rhea" id="RHEA-COMP:9623"/>
        <dbReference type="Rhea" id="RHEA-COMP:9685"/>
        <dbReference type="ChEBI" id="CHEBI:57287"/>
        <dbReference type="ChEBI" id="CHEBI:57384"/>
        <dbReference type="ChEBI" id="CHEBI:64479"/>
        <dbReference type="ChEBI" id="CHEBI:78449"/>
        <dbReference type="EC" id="2.3.1.39"/>
    </reaction>
</comment>
<evidence type="ECO:0000256" key="3">
    <source>
        <dbReference type="ARBA" id="ARBA00022679"/>
    </source>
</evidence>
<dbReference type="SMART" id="SM00827">
    <property type="entry name" value="PKS_AT"/>
    <property type="match status" value="1"/>
</dbReference>
<evidence type="ECO:0000256" key="1">
    <source>
        <dbReference type="ARBA" id="ARBA00013258"/>
    </source>
</evidence>
<proteinExistence type="inferred from homology"/>
<protein>
    <recommendedName>
        <fullName evidence="2 6">Malonyl CoA-acyl carrier protein transacylase</fullName>
        <ecNumber evidence="1 6">2.3.1.39</ecNumber>
    </recommendedName>
</protein>
<evidence type="ECO:0000313" key="10">
    <source>
        <dbReference type="Proteomes" id="UP000240042"/>
    </source>
</evidence>
<dbReference type="InterPro" id="IPR016035">
    <property type="entry name" value="Acyl_Trfase/lysoPLipase"/>
</dbReference>
<dbReference type="FunFam" id="3.30.70.250:FF:000001">
    <property type="entry name" value="Malonyl CoA-acyl carrier protein transacylase"/>
    <property type="match status" value="1"/>
</dbReference>
<dbReference type="PANTHER" id="PTHR42681">
    <property type="entry name" value="MALONYL-COA-ACYL CARRIER PROTEIN TRANSACYLASE, MITOCHONDRIAL"/>
    <property type="match status" value="1"/>
</dbReference>
<dbReference type="PANTHER" id="PTHR42681:SF1">
    <property type="entry name" value="MALONYL-COA-ACYL CARRIER PROTEIN TRANSACYLASE, MITOCHONDRIAL"/>
    <property type="match status" value="1"/>
</dbReference>
<name>A0A1I1CY81_BREAD</name>
<dbReference type="InterPro" id="IPR024925">
    <property type="entry name" value="Malonyl_CoA-ACP_transAc"/>
</dbReference>
<dbReference type="EMBL" id="FOKY01000001">
    <property type="protein sequence ID" value="SFB67006.1"/>
    <property type="molecule type" value="Genomic_DNA"/>
</dbReference>
<comment type="similarity">
    <text evidence="6">Belongs to the fabD family.</text>
</comment>
<evidence type="ECO:0000313" key="9">
    <source>
        <dbReference type="EMBL" id="SFB67006.1"/>
    </source>
</evidence>
<feature type="domain" description="Malonyl-CoA:ACP transacylase (MAT)" evidence="8">
    <location>
        <begin position="4"/>
        <end position="283"/>
    </location>
</feature>
<evidence type="ECO:0000256" key="6">
    <source>
        <dbReference type="PIRNR" id="PIRNR000446"/>
    </source>
</evidence>
<dbReference type="SUPFAM" id="SSF55048">
    <property type="entry name" value="Probable ACP-binding domain of malonyl-CoA ACP transacylase"/>
    <property type="match status" value="1"/>
</dbReference>
<dbReference type="GO" id="GO:0004314">
    <property type="term" value="F:[acyl-carrier-protein] S-malonyltransferase activity"/>
    <property type="evidence" value="ECO:0007669"/>
    <property type="project" value="UniProtKB-EC"/>
</dbReference>
<dbReference type="InterPro" id="IPR001227">
    <property type="entry name" value="Ac_transferase_dom_sf"/>
</dbReference>
<evidence type="ECO:0000259" key="8">
    <source>
        <dbReference type="SMART" id="SM00827"/>
    </source>
</evidence>
<dbReference type="PIRSF" id="PIRSF000446">
    <property type="entry name" value="Mct"/>
    <property type="match status" value="1"/>
</dbReference>
<dbReference type="SUPFAM" id="SSF52151">
    <property type="entry name" value="FabD/lysophospholipase-like"/>
    <property type="match status" value="1"/>
</dbReference>
<evidence type="ECO:0000256" key="7">
    <source>
        <dbReference type="PIRSR" id="PIRSR000446-1"/>
    </source>
</evidence>
<dbReference type="InterPro" id="IPR014043">
    <property type="entry name" value="Acyl_transferase_dom"/>
</dbReference>
<dbReference type="EC" id="2.3.1.39" evidence="1 6"/>
<dbReference type="OrthoDB" id="9805460at2"/>
<dbReference type="RefSeq" id="WP_092316828.1">
    <property type="nucleotide sequence ID" value="NZ_FOKY01000001.1"/>
</dbReference>
<accession>A0A1I1CY81</accession>
<dbReference type="InterPro" id="IPR004410">
    <property type="entry name" value="Malonyl_CoA-ACP_transAc_FabD"/>
</dbReference>
<dbReference type="AlphaFoldDB" id="A0A1I1CY81"/>
<dbReference type="STRING" id="34097.SAMN02745150_00008"/>
<dbReference type="InterPro" id="IPR016036">
    <property type="entry name" value="Malonyl_transacylase_ACP-bd"/>
</dbReference>
<feature type="active site" evidence="7">
    <location>
        <position position="197"/>
    </location>
</feature>
<keyword evidence="10" id="KW-1185">Reference proteome</keyword>
<dbReference type="Gene3D" id="3.30.70.250">
    <property type="entry name" value="Malonyl-CoA ACP transacylase, ACP-binding"/>
    <property type="match status" value="1"/>
</dbReference>
<feature type="active site" evidence="7">
    <location>
        <position position="88"/>
    </location>
</feature>
<dbReference type="GO" id="GO:0006633">
    <property type="term" value="P:fatty acid biosynthetic process"/>
    <property type="evidence" value="ECO:0007669"/>
    <property type="project" value="TreeGrafter"/>
</dbReference>
<evidence type="ECO:0000256" key="2">
    <source>
        <dbReference type="ARBA" id="ARBA00018953"/>
    </source>
</evidence>
<reference evidence="10" key="1">
    <citation type="submission" date="2016-10" db="EMBL/GenBank/DDBJ databases">
        <authorList>
            <person name="Varghese N."/>
            <person name="Submissions S."/>
        </authorList>
    </citation>
    <scope>NUCLEOTIDE SEQUENCE [LARGE SCALE GENOMIC DNA]</scope>
    <source>
        <strain evidence="10">ATCC 43811</strain>
    </source>
</reference>
<dbReference type="Gene3D" id="3.40.366.10">
    <property type="entry name" value="Malonyl-Coenzyme A Acyl Carrier Protein, domain 2"/>
    <property type="match status" value="1"/>
</dbReference>
<dbReference type="InterPro" id="IPR050858">
    <property type="entry name" value="Mal-CoA-ACP_Trans/PKS_FabD"/>
</dbReference>
<dbReference type="GO" id="GO:0005829">
    <property type="term" value="C:cytosol"/>
    <property type="evidence" value="ECO:0007669"/>
    <property type="project" value="TreeGrafter"/>
</dbReference>
<dbReference type="Proteomes" id="UP000240042">
    <property type="component" value="Unassembled WGS sequence"/>
</dbReference>